<protein>
    <recommendedName>
        <fullName evidence="3">Macroglobulin domain-containing protein</fullName>
    </recommendedName>
</protein>
<name>A0A1F8GB26_9BACT</name>
<dbReference type="EMBL" id="MGKI01000011">
    <property type="protein sequence ID" value="OGN22491.1"/>
    <property type="molecule type" value="Genomic_DNA"/>
</dbReference>
<evidence type="ECO:0000313" key="1">
    <source>
        <dbReference type="EMBL" id="OGN22491.1"/>
    </source>
</evidence>
<dbReference type="STRING" id="1802694.A2918_01880"/>
<sequence>MEEERKAGTPYFAVFDKSPIVMRAGEIKELEIVAKHPKGIPTEIVMGSIYVHRSSPGYVFGKEAYFGEIIGGDDGEGILRLSPQNEDIGKFEVWVHFTDAAGQIAGGERVFVDVVE</sequence>
<comment type="caution">
    <text evidence="1">The sequence shown here is derived from an EMBL/GenBank/DDBJ whole genome shotgun (WGS) entry which is preliminary data.</text>
</comment>
<reference evidence="1 2" key="1">
    <citation type="journal article" date="2016" name="Nat. Commun.">
        <title>Thousands of microbial genomes shed light on interconnected biogeochemical processes in an aquifer system.</title>
        <authorList>
            <person name="Anantharaman K."/>
            <person name="Brown C.T."/>
            <person name="Hug L.A."/>
            <person name="Sharon I."/>
            <person name="Castelle C.J."/>
            <person name="Probst A.J."/>
            <person name="Thomas B.C."/>
            <person name="Singh A."/>
            <person name="Wilkins M.J."/>
            <person name="Karaoz U."/>
            <person name="Brodie E.L."/>
            <person name="Williams K.H."/>
            <person name="Hubbard S.S."/>
            <person name="Banfield J.F."/>
        </authorList>
    </citation>
    <scope>NUCLEOTIDE SEQUENCE [LARGE SCALE GENOMIC DNA]</scope>
</reference>
<organism evidence="1 2">
    <name type="scientific">Candidatus Yanofskybacteria bacterium RIFCSPLOWO2_01_FULL_42_49</name>
    <dbReference type="NCBI Taxonomy" id="1802694"/>
    <lineage>
        <taxon>Bacteria</taxon>
        <taxon>Candidatus Yanofskyibacteriota</taxon>
    </lineage>
</organism>
<evidence type="ECO:0000313" key="2">
    <source>
        <dbReference type="Proteomes" id="UP000178227"/>
    </source>
</evidence>
<dbReference type="Proteomes" id="UP000178227">
    <property type="component" value="Unassembled WGS sequence"/>
</dbReference>
<accession>A0A1F8GB26</accession>
<gene>
    <name evidence="1" type="ORF">A2918_01880</name>
</gene>
<proteinExistence type="predicted"/>
<evidence type="ECO:0008006" key="3">
    <source>
        <dbReference type="Google" id="ProtNLM"/>
    </source>
</evidence>
<dbReference type="AlphaFoldDB" id="A0A1F8GB26"/>